<dbReference type="AlphaFoldDB" id="A0A1F4UJE2"/>
<dbReference type="Gene3D" id="3.40.50.300">
    <property type="entry name" value="P-loop containing nucleotide triphosphate hydrolases"/>
    <property type="match status" value="1"/>
</dbReference>
<comment type="caution">
    <text evidence="1">The sequence shown here is derived from an EMBL/GenBank/DDBJ whole genome shotgun (WGS) entry which is preliminary data.</text>
</comment>
<evidence type="ECO:0000313" key="2">
    <source>
        <dbReference type="Proteomes" id="UP000177434"/>
    </source>
</evidence>
<reference evidence="1 2" key="1">
    <citation type="journal article" date="2016" name="Nat. Commun.">
        <title>Thousands of microbial genomes shed light on interconnected biogeochemical processes in an aquifer system.</title>
        <authorList>
            <person name="Anantharaman K."/>
            <person name="Brown C.T."/>
            <person name="Hug L.A."/>
            <person name="Sharon I."/>
            <person name="Castelle C.J."/>
            <person name="Probst A.J."/>
            <person name="Thomas B.C."/>
            <person name="Singh A."/>
            <person name="Wilkins M.J."/>
            <person name="Karaoz U."/>
            <person name="Brodie E.L."/>
            <person name="Williams K.H."/>
            <person name="Hubbard S.S."/>
            <person name="Banfield J.F."/>
        </authorList>
    </citation>
    <scope>NUCLEOTIDE SEQUENCE [LARGE SCALE GENOMIC DNA]</scope>
</reference>
<evidence type="ECO:0000313" key="1">
    <source>
        <dbReference type="EMBL" id="OGC45085.1"/>
    </source>
</evidence>
<proteinExistence type="predicted"/>
<dbReference type="Proteomes" id="UP000177434">
    <property type="component" value="Unassembled WGS sequence"/>
</dbReference>
<dbReference type="EMBL" id="MEUN01000029">
    <property type="protein sequence ID" value="OGC45085.1"/>
    <property type="molecule type" value="Genomic_DNA"/>
</dbReference>
<dbReference type="SUPFAM" id="SSF52540">
    <property type="entry name" value="P-loop containing nucleoside triphosphate hydrolases"/>
    <property type="match status" value="1"/>
</dbReference>
<name>A0A1F4UJE2_9BACT</name>
<protein>
    <submittedName>
        <fullName evidence="1">Uncharacterized protein</fullName>
    </submittedName>
</protein>
<dbReference type="InterPro" id="IPR027417">
    <property type="entry name" value="P-loop_NTPase"/>
</dbReference>
<sequence>MTELSEFKSIDIEGSDQVGKGDAVKNLAQEYCNNGIDTTVVSLPYYASPIGYCIRTTLKEGLNPDMNIEREREVHIKMSLFALNRLEILNSILSNPNKGIYLFDRGPFSNALTIGYALTEGQNGNEIEDLADTALDLDKYFREVLNIDRCVIRLQTEEKKWTQSRLEKADLYEKSDVQEKSKEVYSIFEQRIGDGWKNITTKKSSGWRRREDIKNDCMDFASTKLGIYSKRYRSKRVPQYLGIKEIQTYLYKDSDVNLELREAWLGALKENCKDDIYKLSKDISESIVKSFERVTWYNEDIRNEIKRILELNPEVLYVFEYMYGERFLVKFLNSLNE</sequence>
<accession>A0A1F4UJE2</accession>
<gene>
    <name evidence="1" type="ORF">A2400_01850</name>
</gene>
<organism evidence="1 2">
    <name type="scientific">candidate division WS6 bacterium RIFOXYB1_FULL_33_14</name>
    <dbReference type="NCBI Taxonomy" id="1817896"/>
    <lineage>
        <taxon>Bacteria</taxon>
        <taxon>Candidatus Dojkabacteria</taxon>
    </lineage>
</organism>